<keyword evidence="6" id="KW-1185">Reference proteome</keyword>
<evidence type="ECO:0000256" key="2">
    <source>
        <dbReference type="ARBA" id="ARBA00008712"/>
    </source>
</evidence>
<evidence type="ECO:0000256" key="1">
    <source>
        <dbReference type="ARBA" id="ARBA00004613"/>
    </source>
</evidence>
<dbReference type="Pfam" id="PF14704">
    <property type="entry name" value="DERM"/>
    <property type="match status" value="1"/>
</dbReference>
<dbReference type="GO" id="GO:0030199">
    <property type="term" value="P:collagen fibril organization"/>
    <property type="evidence" value="ECO:0007669"/>
    <property type="project" value="TreeGrafter"/>
</dbReference>
<dbReference type="GO" id="GO:0005615">
    <property type="term" value="C:extracellular space"/>
    <property type="evidence" value="ECO:0007669"/>
    <property type="project" value="TreeGrafter"/>
</dbReference>
<evidence type="ECO:0000256" key="5">
    <source>
        <dbReference type="SAM" id="SignalP"/>
    </source>
</evidence>
<evidence type="ECO:0000313" key="6">
    <source>
        <dbReference type="Proteomes" id="UP001318040"/>
    </source>
</evidence>
<sequence length="242" mass="27498">MGTTRFTSPPRSPPSRARPAMPTSLLAMVVMVVAVVVAFGPQPALGYPYDEDYDAYDDRDGGGGGSYNPYDPYGGGGGGHQSHWTNVYRQRFYFQCPPGQVLSELRSEHSPHRDHVDRLWGFQCRVESPAMVMGECFWEEYNRAGLPWYQLCSDGAVVAGVQSNYFEAVLDREWQFYCCRFLKQCPYGSWMTQDVPDYPGQELRFSLLPEFYIRGAATTFSPVERDRQWKFVVARLGACPDY</sequence>
<feature type="signal peptide" evidence="5">
    <location>
        <begin position="1"/>
        <end position="46"/>
    </location>
</feature>
<feature type="chain" id="PRO_5042611985" evidence="5">
    <location>
        <begin position="47"/>
        <end position="242"/>
    </location>
</feature>
<evidence type="ECO:0000256" key="3">
    <source>
        <dbReference type="ARBA" id="ARBA00022525"/>
    </source>
</evidence>
<protein>
    <submittedName>
        <fullName evidence="7">Dermatopontin</fullName>
    </submittedName>
</protein>
<evidence type="ECO:0000256" key="4">
    <source>
        <dbReference type="ARBA" id="ARBA00023157"/>
    </source>
</evidence>
<comment type="similarity">
    <text evidence="2">Belongs to the dermatopontin family.</text>
</comment>
<dbReference type="GO" id="GO:0031012">
    <property type="term" value="C:extracellular matrix"/>
    <property type="evidence" value="ECO:0007669"/>
    <property type="project" value="TreeGrafter"/>
</dbReference>
<dbReference type="AlphaFoldDB" id="A0AAJ7SM33"/>
<dbReference type="CTD" id="1805"/>
<dbReference type="KEGG" id="pmrn:116937961"/>
<reference evidence="7" key="1">
    <citation type="submission" date="2025-08" db="UniProtKB">
        <authorList>
            <consortium name="RefSeq"/>
        </authorList>
    </citation>
    <scope>IDENTIFICATION</scope>
    <source>
        <tissue evidence="7">Sperm</tissue>
    </source>
</reference>
<keyword evidence="5" id="KW-0732">Signal</keyword>
<dbReference type="GeneID" id="116937961"/>
<keyword evidence="3" id="KW-0964">Secreted</keyword>
<comment type="subcellular location">
    <subcellularLocation>
        <location evidence="1">Secreted</location>
    </subcellularLocation>
</comment>
<dbReference type="PANTHER" id="PTHR15040">
    <property type="entry name" value="DERMATOPONTIN-RELATED"/>
    <property type="match status" value="1"/>
</dbReference>
<dbReference type="PANTHER" id="PTHR15040:SF2">
    <property type="entry name" value="DERMATOPONTIN"/>
    <property type="match status" value="1"/>
</dbReference>
<evidence type="ECO:0000313" key="7">
    <source>
        <dbReference type="RefSeq" id="XP_032801018.1"/>
    </source>
</evidence>
<dbReference type="InterPro" id="IPR026645">
    <property type="entry name" value="Dermatopontin"/>
</dbReference>
<dbReference type="Proteomes" id="UP001318040">
    <property type="component" value="Unplaced"/>
</dbReference>
<organism evidence="6 7">
    <name type="scientific">Petromyzon marinus</name>
    <name type="common">Sea lamprey</name>
    <dbReference type="NCBI Taxonomy" id="7757"/>
    <lineage>
        <taxon>Eukaryota</taxon>
        <taxon>Metazoa</taxon>
        <taxon>Chordata</taxon>
        <taxon>Craniata</taxon>
        <taxon>Vertebrata</taxon>
        <taxon>Cyclostomata</taxon>
        <taxon>Hyperoartia</taxon>
        <taxon>Petromyzontiformes</taxon>
        <taxon>Petromyzontidae</taxon>
        <taxon>Petromyzon</taxon>
    </lineage>
</organism>
<accession>A0AAJ7SM33</accession>
<gene>
    <name evidence="7" type="primary">DPT</name>
</gene>
<dbReference type="RefSeq" id="XP_032801018.1">
    <property type="nucleotide sequence ID" value="XM_032945127.1"/>
</dbReference>
<name>A0AAJ7SM33_PETMA</name>
<keyword evidence="4" id="KW-1015">Disulfide bond</keyword>
<proteinExistence type="inferred from homology"/>